<dbReference type="Proteomes" id="UP000765509">
    <property type="component" value="Unassembled WGS sequence"/>
</dbReference>
<feature type="compositionally biased region" description="Basic and acidic residues" evidence="1">
    <location>
        <begin position="150"/>
        <end position="169"/>
    </location>
</feature>
<feature type="chain" id="PRO_5040123068" evidence="2">
    <location>
        <begin position="24"/>
        <end position="201"/>
    </location>
</feature>
<feature type="compositionally biased region" description="Polar residues" evidence="1">
    <location>
        <begin position="192"/>
        <end position="201"/>
    </location>
</feature>
<accession>A0A9Q3PB40</accession>
<gene>
    <name evidence="3" type="ORF">O181_094764</name>
</gene>
<feature type="region of interest" description="Disordered" evidence="1">
    <location>
        <begin position="23"/>
        <end position="56"/>
    </location>
</feature>
<proteinExistence type="predicted"/>
<feature type="signal peptide" evidence="2">
    <location>
        <begin position="1"/>
        <end position="23"/>
    </location>
</feature>
<dbReference type="EMBL" id="AVOT02061905">
    <property type="protein sequence ID" value="MBW0555049.1"/>
    <property type="molecule type" value="Genomic_DNA"/>
</dbReference>
<feature type="compositionally biased region" description="Polar residues" evidence="1">
    <location>
        <begin position="42"/>
        <end position="56"/>
    </location>
</feature>
<feature type="region of interest" description="Disordered" evidence="1">
    <location>
        <begin position="130"/>
        <end position="201"/>
    </location>
</feature>
<comment type="caution">
    <text evidence="3">The sequence shown here is derived from an EMBL/GenBank/DDBJ whole genome shotgun (WGS) entry which is preliminary data.</text>
</comment>
<dbReference type="AlphaFoldDB" id="A0A9Q3PB40"/>
<sequence length="201" mass="22572">MFLHIKLLFLAFLIIIIPSTRLGASSKPSSSSQKGYRHDYGRSQSVTEGQGDDTSTRSLCEHIQSHPKGLKQCHSAQRVPDPCRSVEKIHELLPDREKTSGPYQHFQVTQWMAYINGKGKNDSFNRKMEETQLSTTQASSKNSPNSQKEQFQHEEEAKSSEKGQREGTSHKTIQPGIQNPKDLKGFHGKCISNGQNYDGIT</sequence>
<name>A0A9Q3PB40_9BASI</name>
<organism evidence="3 4">
    <name type="scientific">Austropuccinia psidii MF-1</name>
    <dbReference type="NCBI Taxonomy" id="1389203"/>
    <lineage>
        <taxon>Eukaryota</taxon>
        <taxon>Fungi</taxon>
        <taxon>Dikarya</taxon>
        <taxon>Basidiomycota</taxon>
        <taxon>Pucciniomycotina</taxon>
        <taxon>Pucciniomycetes</taxon>
        <taxon>Pucciniales</taxon>
        <taxon>Sphaerophragmiaceae</taxon>
        <taxon>Austropuccinia</taxon>
    </lineage>
</organism>
<evidence type="ECO:0000256" key="1">
    <source>
        <dbReference type="SAM" id="MobiDB-lite"/>
    </source>
</evidence>
<keyword evidence="2" id="KW-0732">Signal</keyword>
<reference evidence="3" key="1">
    <citation type="submission" date="2021-03" db="EMBL/GenBank/DDBJ databases">
        <title>Draft genome sequence of rust myrtle Austropuccinia psidii MF-1, a brazilian biotype.</title>
        <authorList>
            <person name="Quecine M.C."/>
            <person name="Pachon D.M.R."/>
            <person name="Bonatelli M.L."/>
            <person name="Correr F.H."/>
            <person name="Franceschini L.M."/>
            <person name="Leite T.F."/>
            <person name="Margarido G.R.A."/>
            <person name="Almeida C.A."/>
            <person name="Ferrarezi J.A."/>
            <person name="Labate C.A."/>
        </authorList>
    </citation>
    <scope>NUCLEOTIDE SEQUENCE</scope>
    <source>
        <strain evidence="3">MF-1</strain>
    </source>
</reference>
<evidence type="ECO:0000313" key="3">
    <source>
        <dbReference type="EMBL" id="MBW0555049.1"/>
    </source>
</evidence>
<feature type="compositionally biased region" description="Polar residues" evidence="1">
    <location>
        <begin position="131"/>
        <end position="149"/>
    </location>
</feature>
<protein>
    <submittedName>
        <fullName evidence="3">Uncharacterized protein</fullName>
    </submittedName>
</protein>
<evidence type="ECO:0000256" key="2">
    <source>
        <dbReference type="SAM" id="SignalP"/>
    </source>
</evidence>
<keyword evidence="4" id="KW-1185">Reference proteome</keyword>
<evidence type="ECO:0000313" key="4">
    <source>
        <dbReference type="Proteomes" id="UP000765509"/>
    </source>
</evidence>